<dbReference type="EMBL" id="CACVBM020001418">
    <property type="protein sequence ID" value="CAA7049430.1"/>
    <property type="molecule type" value="Genomic_DNA"/>
</dbReference>
<evidence type="ECO:0000256" key="2">
    <source>
        <dbReference type="SAM" id="SignalP"/>
    </source>
</evidence>
<name>A0A6D2K8W5_9BRAS</name>
<evidence type="ECO:0000313" key="3">
    <source>
        <dbReference type="EMBL" id="CAA7049430.1"/>
    </source>
</evidence>
<sequence>MYKKLSLRLLLLLLLQPPSHNKVLQGKLLEFVTDVLKIALSCISPAPERPDMKSVSEELFHGNSHIPRITISHSFLHLNTNLISDFRQRLLQNLTHFVSLGISCRNHLHQILTISDMIATAPFWTGGVKVPHPSVKKIVCFRSDFRVWVFGANSGQSPSEGGGGEKASKASDSGASFKRSWRRHTSRLVEKNRF</sequence>
<keyword evidence="4" id="KW-1185">Reference proteome</keyword>
<reference evidence="3" key="1">
    <citation type="submission" date="2020-01" db="EMBL/GenBank/DDBJ databases">
        <authorList>
            <person name="Mishra B."/>
        </authorList>
    </citation>
    <scope>NUCLEOTIDE SEQUENCE [LARGE SCALE GENOMIC DNA]</scope>
</reference>
<gene>
    <name evidence="3" type="ORF">MERR_LOCUS36665</name>
</gene>
<protein>
    <submittedName>
        <fullName evidence="3">Uncharacterized protein</fullName>
    </submittedName>
</protein>
<proteinExistence type="predicted"/>
<keyword evidence="2" id="KW-0732">Signal</keyword>
<feature type="chain" id="PRO_5025374955" evidence="2">
    <location>
        <begin position="22"/>
        <end position="194"/>
    </location>
</feature>
<feature type="region of interest" description="Disordered" evidence="1">
    <location>
        <begin position="156"/>
        <end position="194"/>
    </location>
</feature>
<accession>A0A6D2K8W5</accession>
<organism evidence="3 4">
    <name type="scientific">Microthlaspi erraticum</name>
    <dbReference type="NCBI Taxonomy" id="1685480"/>
    <lineage>
        <taxon>Eukaryota</taxon>
        <taxon>Viridiplantae</taxon>
        <taxon>Streptophyta</taxon>
        <taxon>Embryophyta</taxon>
        <taxon>Tracheophyta</taxon>
        <taxon>Spermatophyta</taxon>
        <taxon>Magnoliopsida</taxon>
        <taxon>eudicotyledons</taxon>
        <taxon>Gunneridae</taxon>
        <taxon>Pentapetalae</taxon>
        <taxon>rosids</taxon>
        <taxon>malvids</taxon>
        <taxon>Brassicales</taxon>
        <taxon>Brassicaceae</taxon>
        <taxon>Coluteocarpeae</taxon>
        <taxon>Microthlaspi</taxon>
    </lineage>
</organism>
<dbReference type="AlphaFoldDB" id="A0A6D2K8W5"/>
<comment type="caution">
    <text evidence="3">The sequence shown here is derived from an EMBL/GenBank/DDBJ whole genome shotgun (WGS) entry which is preliminary data.</text>
</comment>
<feature type="signal peptide" evidence="2">
    <location>
        <begin position="1"/>
        <end position="21"/>
    </location>
</feature>
<evidence type="ECO:0000256" key="1">
    <source>
        <dbReference type="SAM" id="MobiDB-lite"/>
    </source>
</evidence>
<evidence type="ECO:0000313" key="4">
    <source>
        <dbReference type="Proteomes" id="UP000467841"/>
    </source>
</evidence>
<dbReference type="Proteomes" id="UP000467841">
    <property type="component" value="Unassembled WGS sequence"/>
</dbReference>